<dbReference type="InterPro" id="IPR050109">
    <property type="entry name" value="HTH-type_TetR-like_transc_reg"/>
</dbReference>
<dbReference type="InterPro" id="IPR001647">
    <property type="entry name" value="HTH_TetR"/>
</dbReference>
<dbReference type="OrthoDB" id="5816932at2"/>
<evidence type="ECO:0000256" key="2">
    <source>
        <dbReference type="ARBA" id="ARBA00023125"/>
    </source>
</evidence>
<dbReference type="GO" id="GO:0003700">
    <property type="term" value="F:DNA-binding transcription factor activity"/>
    <property type="evidence" value="ECO:0007669"/>
    <property type="project" value="TreeGrafter"/>
</dbReference>
<keyword evidence="7" id="KW-1185">Reference proteome</keyword>
<evidence type="ECO:0000259" key="5">
    <source>
        <dbReference type="PROSITE" id="PS50977"/>
    </source>
</evidence>
<keyword evidence="3" id="KW-0804">Transcription</keyword>
<dbReference type="InterPro" id="IPR036271">
    <property type="entry name" value="Tet_transcr_reg_TetR-rel_C_sf"/>
</dbReference>
<dbReference type="Pfam" id="PF00440">
    <property type="entry name" value="TetR_N"/>
    <property type="match status" value="1"/>
</dbReference>
<organism evidence="6 7">
    <name type="scientific">Paraburkholderia xenovorans (strain LB400)</name>
    <dbReference type="NCBI Taxonomy" id="266265"/>
    <lineage>
        <taxon>Bacteria</taxon>
        <taxon>Pseudomonadati</taxon>
        <taxon>Pseudomonadota</taxon>
        <taxon>Betaproteobacteria</taxon>
        <taxon>Burkholderiales</taxon>
        <taxon>Burkholderiaceae</taxon>
        <taxon>Paraburkholderia</taxon>
    </lineage>
</organism>
<protein>
    <submittedName>
        <fullName evidence="6">Transcriptional regulator, TetR family</fullName>
    </submittedName>
</protein>
<gene>
    <name evidence="6" type="ORF">Bxe_C0578</name>
</gene>
<keyword evidence="1" id="KW-0805">Transcription regulation</keyword>
<dbReference type="PANTHER" id="PTHR30055:SF240">
    <property type="entry name" value="HTH-TYPE TRANSCRIPTIONAL REGULATOR ACRR"/>
    <property type="match status" value="1"/>
</dbReference>
<name>Q13HG3_PARXL</name>
<evidence type="ECO:0000256" key="3">
    <source>
        <dbReference type="ARBA" id="ARBA00023163"/>
    </source>
</evidence>
<dbReference type="Gene3D" id="1.10.357.10">
    <property type="entry name" value="Tetracycline Repressor, domain 2"/>
    <property type="match status" value="1"/>
</dbReference>
<dbReference type="InterPro" id="IPR009057">
    <property type="entry name" value="Homeodomain-like_sf"/>
</dbReference>
<proteinExistence type="predicted"/>
<feature type="domain" description="HTH tetR-type" evidence="5">
    <location>
        <begin position="8"/>
        <end position="68"/>
    </location>
</feature>
<dbReference type="SUPFAM" id="SSF48498">
    <property type="entry name" value="Tetracyclin repressor-like, C-terminal domain"/>
    <property type="match status" value="1"/>
</dbReference>
<evidence type="ECO:0000313" key="7">
    <source>
        <dbReference type="Proteomes" id="UP000001817"/>
    </source>
</evidence>
<sequence length="204" mass="22622">MNRKLQGLATREKILDAAELAFSAYGTEHTSLEDVARAALVTRGAIYGHFDDKAALLDALLKRAALPLDPFMVPVLENCDSPLERLRQDLQTRLHTVLCEGTTRRLYRILLARPMNNTIASAETLDEAGQIAQARIATALRAAQDMGEISEDIDSRHEASMIHALLTGYFRRSLLRAAESRPREQAAEVVHHALVPLHSHSVVR</sequence>
<evidence type="ECO:0000313" key="6">
    <source>
        <dbReference type="EMBL" id="ABE36476.1"/>
    </source>
</evidence>
<dbReference type="eggNOG" id="COG1309">
    <property type="taxonomic scope" value="Bacteria"/>
</dbReference>
<dbReference type="PROSITE" id="PS50977">
    <property type="entry name" value="HTH_TETR_2"/>
    <property type="match status" value="1"/>
</dbReference>
<feature type="DNA-binding region" description="H-T-H motif" evidence="4">
    <location>
        <begin position="31"/>
        <end position="50"/>
    </location>
</feature>
<dbReference type="SUPFAM" id="SSF46689">
    <property type="entry name" value="Homeodomain-like"/>
    <property type="match status" value="1"/>
</dbReference>
<dbReference type="PRINTS" id="PR00455">
    <property type="entry name" value="HTHTETR"/>
</dbReference>
<dbReference type="PANTHER" id="PTHR30055">
    <property type="entry name" value="HTH-TYPE TRANSCRIPTIONAL REGULATOR RUTR"/>
    <property type="match status" value="1"/>
</dbReference>
<evidence type="ECO:0000256" key="4">
    <source>
        <dbReference type="PROSITE-ProRule" id="PRU00335"/>
    </source>
</evidence>
<dbReference type="KEGG" id="bxe:Bxe_C0578"/>
<dbReference type="STRING" id="266265.Bxe_C0578"/>
<evidence type="ECO:0000256" key="1">
    <source>
        <dbReference type="ARBA" id="ARBA00023015"/>
    </source>
</evidence>
<keyword evidence="2 4" id="KW-0238">DNA-binding</keyword>
<dbReference type="EMBL" id="CP000272">
    <property type="protein sequence ID" value="ABE36476.1"/>
    <property type="molecule type" value="Genomic_DNA"/>
</dbReference>
<reference evidence="6 7" key="1">
    <citation type="journal article" date="2006" name="Proc. Natl. Acad. Sci. U.S.A.">
        <title>Burkholderia xenovorans LB400 harbors a multi-replicon, 9.73-Mbp genome shaped for versatility.</title>
        <authorList>
            <person name="Chain P.S."/>
            <person name="Denef V.J."/>
            <person name="Konstantinidis K.T."/>
            <person name="Vergez L.M."/>
            <person name="Agullo L."/>
            <person name="Reyes V.L."/>
            <person name="Hauser L."/>
            <person name="Cordova M."/>
            <person name="Gomez L."/>
            <person name="Gonzalez M."/>
            <person name="Land M."/>
            <person name="Lao V."/>
            <person name="Larimer F."/>
            <person name="LiPuma J.J."/>
            <person name="Mahenthiralingam E."/>
            <person name="Malfatti S.A."/>
            <person name="Marx C.J."/>
            <person name="Parnell J.J."/>
            <person name="Ramette A."/>
            <person name="Richardson P."/>
            <person name="Seeger M."/>
            <person name="Smith D."/>
            <person name="Spilker T."/>
            <person name="Sul W.J."/>
            <person name="Tsoi T.V."/>
            <person name="Ulrich L.E."/>
            <person name="Zhulin I.B."/>
            <person name="Tiedje J.M."/>
        </authorList>
    </citation>
    <scope>NUCLEOTIDE SEQUENCE [LARGE SCALE GENOMIC DNA]</scope>
    <source>
        <strain evidence="6 7">LB400</strain>
    </source>
</reference>
<dbReference type="AlphaFoldDB" id="Q13HG3"/>
<accession>Q13HG3</accession>
<dbReference type="GO" id="GO:0000976">
    <property type="term" value="F:transcription cis-regulatory region binding"/>
    <property type="evidence" value="ECO:0007669"/>
    <property type="project" value="TreeGrafter"/>
</dbReference>
<dbReference type="Proteomes" id="UP000001817">
    <property type="component" value="Chromosome 3"/>
</dbReference>
<dbReference type="PATRIC" id="fig|266265.5.peg.8337"/>
<dbReference type="RefSeq" id="WP_011493732.1">
    <property type="nucleotide sequence ID" value="NC_007953.1"/>
</dbReference>